<reference evidence="2 3" key="1">
    <citation type="submission" date="2016-06" db="EMBL/GenBank/DDBJ databases">
        <authorList>
            <person name="Kjaerup R.B."/>
            <person name="Dalgaard T.S."/>
            <person name="Juul-Madsen H.R."/>
        </authorList>
    </citation>
    <scope>NUCLEOTIDE SEQUENCE [LARGE SCALE GENOMIC DNA]</scope>
    <source>
        <strain evidence="2">2</strain>
    </source>
</reference>
<feature type="signal peptide" evidence="1">
    <location>
        <begin position="1"/>
        <end position="20"/>
    </location>
</feature>
<keyword evidence="1" id="KW-0732">Signal</keyword>
<proteinExistence type="predicted"/>
<feature type="chain" id="PRO_5008381825" description="DUF4124 domain-containing protein" evidence="1">
    <location>
        <begin position="21"/>
        <end position="179"/>
    </location>
</feature>
<sequence length="179" mass="18761">MSSRVLLATLLALCSTLATAQGTVYESKDRAGPVFSDAPSSGAKSLELPPLSVIQEPQAPPQPPPAQTVAPAPYSGLAIVAPANEGTIHTNTGAFDLHVQIQPALRISDGDAIIVKLDGNQLAQGYRGSVIHIKAADWARAATAKSIEHSLQVAITDRTGAVLIESAPVRFYAHRAVRR</sequence>
<accession>A0A1A8XXC3</accession>
<keyword evidence="3" id="KW-1185">Reference proteome</keyword>
<dbReference type="AlphaFoldDB" id="A0A1A8XXC3"/>
<dbReference type="EMBL" id="FLQY01000262">
    <property type="protein sequence ID" value="SBT09610.1"/>
    <property type="molecule type" value="Genomic_DNA"/>
</dbReference>
<evidence type="ECO:0008006" key="4">
    <source>
        <dbReference type="Google" id="ProtNLM"/>
    </source>
</evidence>
<dbReference type="RefSeq" id="WP_186411661.1">
    <property type="nucleotide sequence ID" value="NZ_FLQY01000262.1"/>
</dbReference>
<organism evidence="2 3">
    <name type="scientific">Candidatus Propionivibrio aalborgensis</name>
    <dbReference type="NCBI Taxonomy" id="1860101"/>
    <lineage>
        <taxon>Bacteria</taxon>
        <taxon>Pseudomonadati</taxon>
        <taxon>Pseudomonadota</taxon>
        <taxon>Betaproteobacteria</taxon>
        <taxon>Rhodocyclales</taxon>
        <taxon>Rhodocyclaceae</taxon>
        <taxon>Propionivibrio</taxon>
    </lineage>
</organism>
<name>A0A1A8XXC3_9RHOO</name>
<evidence type="ECO:0000313" key="3">
    <source>
        <dbReference type="Proteomes" id="UP000199600"/>
    </source>
</evidence>
<dbReference type="Proteomes" id="UP000199600">
    <property type="component" value="Unassembled WGS sequence"/>
</dbReference>
<gene>
    <name evidence="2" type="ORF">PROAA_3340003</name>
</gene>
<evidence type="ECO:0000313" key="2">
    <source>
        <dbReference type="EMBL" id="SBT09610.1"/>
    </source>
</evidence>
<protein>
    <recommendedName>
        <fullName evidence="4">DUF4124 domain-containing protein</fullName>
    </recommendedName>
</protein>
<evidence type="ECO:0000256" key="1">
    <source>
        <dbReference type="SAM" id="SignalP"/>
    </source>
</evidence>